<protein>
    <recommendedName>
        <fullName evidence="3">Transcriptional regulator</fullName>
    </recommendedName>
</protein>
<dbReference type="PANTHER" id="PTHR35802">
    <property type="entry name" value="PROTEASE SYNTHASE AND SPORULATION PROTEIN PAI 2"/>
    <property type="match status" value="1"/>
</dbReference>
<dbReference type="SUPFAM" id="SSF50475">
    <property type="entry name" value="FMN-binding split barrel"/>
    <property type="match status" value="1"/>
</dbReference>
<dbReference type="STRING" id="376489.A5892_17975"/>
<dbReference type="EMBL" id="CP015243">
    <property type="protein sequence ID" value="ANF59118.1"/>
    <property type="molecule type" value="Genomic_DNA"/>
</dbReference>
<dbReference type="KEGG" id="haa:A5892_17975"/>
<dbReference type="AlphaFoldDB" id="A0A172YIS9"/>
<keyword evidence="2" id="KW-1185">Reference proteome</keyword>
<dbReference type="InterPro" id="IPR012349">
    <property type="entry name" value="Split_barrel_FMN-bd"/>
</dbReference>
<accession>A0A172YIS9</accession>
<dbReference type="Proteomes" id="UP000077875">
    <property type="component" value="Chromosome"/>
</dbReference>
<evidence type="ECO:0000313" key="2">
    <source>
        <dbReference type="Proteomes" id="UP000077875"/>
    </source>
</evidence>
<reference evidence="1 2" key="1">
    <citation type="submission" date="2016-04" db="EMBL/GenBank/DDBJ databases">
        <title>Complete Genome Sequence of Halotalea alkalilenta IHB B 13600.</title>
        <authorList>
            <person name="Swarnkar M.K."/>
            <person name="Sharma A."/>
            <person name="Kaushal K."/>
            <person name="Soni R."/>
            <person name="Rana S."/>
            <person name="Singh A.K."/>
            <person name="Gulati A."/>
        </authorList>
    </citation>
    <scope>NUCLEOTIDE SEQUENCE [LARGE SCALE GENOMIC DNA]</scope>
    <source>
        <strain evidence="1 2">IHB B 13600</strain>
    </source>
</reference>
<dbReference type="InterPro" id="IPR007396">
    <property type="entry name" value="TR_PAI2-type"/>
</dbReference>
<dbReference type="RefSeq" id="WP_064123960.1">
    <property type="nucleotide sequence ID" value="NZ_CP015243.1"/>
</dbReference>
<dbReference type="PANTHER" id="PTHR35802:SF1">
    <property type="entry name" value="PROTEASE SYNTHASE AND SPORULATION PROTEIN PAI 2"/>
    <property type="match status" value="1"/>
</dbReference>
<dbReference type="PIRSF" id="PIRSF010372">
    <property type="entry name" value="PaiB"/>
    <property type="match status" value="1"/>
</dbReference>
<dbReference type="Gene3D" id="2.30.110.10">
    <property type="entry name" value="Electron Transport, Fmn-binding Protein, Chain A"/>
    <property type="match status" value="1"/>
</dbReference>
<dbReference type="Pfam" id="PF04299">
    <property type="entry name" value="FMN_bind_2"/>
    <property type="match status" value="1"/>
</dbReference>
<evidence type="ECO:0008006" key="3">
    <source>
        <dbReference type="Google" id="ProtNLM"/>
    </source>
</evidence>
<evidence type="ECO:0000313" key="1">
    <source>
        <dbReference type="EMBL" id="ANF59118.1"/>
    </source>
</evidence>
<proteinExistence type="predicted"/>
<name>A0A172YIS9_9GAMM</name>
<organism evidence="1 2">
    <name type="scientific">Halotalea alkalilenta</name>
    <dbReference type="NCBI Taxonomy" id="376489"/>
    <lineage>
        <taxon>Bacteria</taxon>
        <taxon>Pseudomonadati</taxon>
        <taxon>Pseudomonadota</taxon>
        <taxon>Gammaproteobacteria</taxon>
        <taxon>Oceanospirillales</taxon>
        <taxon>Halomonadaceae</taxon>
        <taxon>Halotalea</taxon>
    </lineage>
</organism>
<gene>
    <name evidence="1" type="ORF">A5892_17975</name>
</gene>
<sequence length="221" mass="24429">MYRPRLFDERTEPTQLAMMSESPFATLIVMLDGRCHIDHLPLLVDALPQGGVHVVGHIARANPLWKACGDAPEGTSWPATAVFHGPHHYISPRWYPSKAARGEAVPTWNYSAVHLHGRVRFFTSPSRLRELLEALSSRFEAPLAGTPWRIEDAPARFIDAMLEAIAGFEFEPEQIEAKRKASQNRPAADRQGVRDGLAGLGLAPSVIERLVADPNTINDSP</sequence>